<feature type="transmembrane region" description="Helical" evidence="6">
    <location>
        <begin position="76"/>
        <end position="96"/>
    </location>
</feature>
<keyword evidence="4 6" id="KW-1133">Transmembrane helix</keyword>
<dbReference type="PANTHER" id="PTHR38459">
    <property type="entry name" value="PROPHAGE BACTOPRENOL-LINKED GLUCOSE TRANSLOCASE HOMOLOG"/>
    <property type="match status" value="1"/>
</dbReference>
<feature type="transmembrane region" description="Helical" evidence="6">
    <location>
        <begin position="102"/>
        <end position="123"/>
    </location>
</feature>
<keyword evidence="3 6" id="KW-0812">Transmembrane</keyword>
<evidence type="ECO:0000259" key="7">
    <source>
        <dbReference type="Pfam" id="PF04138"/>
    </source>
</evidence>
<dbReference type="InterPro" id="IPR051401">
    <property type="entry name" value="GtrA_CellWall_Glycosyl"/>
</dbReference>
<dbReference type="EMBL" id="JABMKX010000009">
    <property type="protein sequence ID" value="NQX47276.1"/>
    <property type="molecule type" value="Genomic_DNA"/>
</dbReference>
<reference evidence="8 9" key="1">
    <citation type="submission" date="2020-05" db="EMBL/GenBank/DDBJ databases">
        <title>Paenibacillus glebae, sp. nov., Paenibacillus humi sp. nov., Paenibacillus pedi sp. nov., Paenibacillus terrestris sp. nov. and Paenibacillus terricola sp. nov., isolated from a forest top soil sample.</title>
        <authorList>
            <person name="Qi S."/>
            <person name="Carlier A."/>
            <person name="Cnockaert M."/>
            <person name="Vandamme P."/>
        </authorList>
    </citation>
    <scope>NUCLEOTIDE SEQUENCE [LARGE SCALE GENOMIC DNA]</scope>
    <source>
        <strain evidence="8 9">LMG 29502</strain>
    </source>
</reference>
<gene>
    <name evidence="8" type="ORF">HQN87_18240</name>
</gene>
<feature type="transmembrane region" description="Helical" evidence="6">
    <location>
        <begin position="12"/>
        <end position="31"/>
    </location>
</feature>
<dbReference type="PANTHER" id="PTHR38459:SF1">
    <property type="entry name" value="PROPHAGE BACTOPRENOL-LINKED GLUCOSE TRANSLOCASE HOMOLOG"/>
    <property type="match status" value="1"/>
</dbReference>
<name>A0ABX2DRE4_9BACL</name>
<comment type="caution">
    <text evidence="8">The sequence shown here is derived from an EMBL/GenBank/DDBJ whole genome shotgun (WGS) entry which is preliminary data.</text>
</comment>
<sequence>MNTKILIQFLKFGIVGGINTIFSLLIYYLLLYFKWNYMFANIIGYFISSILGYVLNKFWVFKFKEAKAGSSILKYYVIYGSSFSLNVIAMYLWVSFFNVSETLAPILTVLITLPYNFVLNKVWTFKEIKK</sequence>
<protein>
    <submittedName>
        <fullName evidence="8">GtrA family protein</fullName>
    </submittedName>
</protein>
<dbReference type="InterPro" id="IPR007267">
    <property type="entry name" value="GtrA_DPMS_TM"/>
</dbReference>
<comment type="similarity">
    <text evidence="2">Belongs to the GtrA family.</text>
</comment>
<evidence type="ECO:0000256" key="6">
    <source>
        <dbReference type="SAM" id="Phobius"/>
    </source>
</evidence>
<evidence type="ECO:0000256" key="2">
    <source>
        <dbReference type="ARBA" id="ARBA00009399"/>
    </source>
</evidence>
<evidence type="ECO:0000256" key="5">
    <source>
        <dbReference type="ARBA" id="ARBA00023136"/>
    </source>
</evidence>
<dbReference type="Pfam" id="PF04138">
    <property type="entry name" value="GtrA_DPMS_TM"/>
    <property type="match status" value="1"/>
</dbReference>
<feature type="domain" description="GtrA/DPMS transmembrane" evidence="7">
    <location>
        <begin position="11"/>
        <end position="125"/>
    </location>
</feature>
<keyword evidence="9" id="KW-1185">Reference proteome</keyword>
<organism evidence="8 9">
    <name type="scientific">Paenibacillus tritici</name>
    <dbReference type="NCBI Taxonomy" id="1873425"/>
    <lineage>
        <taxon>Bacteria</taxon>
        <taxon>Bacillati</taxon>
        <taxon>Bacillota</taxon>
        <taxon>Bacilli</taxon>
        <taxon>Bacillales</taxon>
        <taxon>Paenibacillaceae</taxon>
        <taxon>Paenibacillus</taxon>
    </lineage>
</organism>
<comment type="subcellular location">
    <subcellularLocation>
        <location evidence="1">Membrane</location>
        <topology evidence="1">Multi-pass membrane protein</topology>
    </subcellularLocation>
</comment>
<evidence type="ECO:0000256" key="4">
    <source>
        <dbReference type="ARBA" id="ARBA00022989"/>
    </source>
</evidence>
<accession>A0ABX2DRE4</accession>
<evidence type="ECO:0000313" key="8">
    <source>
        <dbReference type="EMBL" id="NQX47276.1"/>
    </source>
</evidence>
<feature type="transmembrane region" description="Helical" evidence="6">
    <location>
        <begin position="37"/>
        <end position="55"/>
    </location>
</feature>
<dbReference type="Proteomes" id="UP000711047">
    <property type="component" value="Unassembled WGS sequence"/>
</dbReference>
<proteinExistence type="inferred from homology"/>
<evidence type="ECO:0000313" key="9">
    <source>
        <dbReference type="Proteomes" id="UP000711047"/>
    </source>
</evidence>
<evidence type="ECO:0000256" key="3">
    <source>
        <dbReference type="ARBA" id="ARBA00022692"/>
    </source>
</evidence>
<keyword evidence="5 6" id="KW-0472">Membrane</keyword>
<evidence type="ECO:0000256" key="1">
    <source>
        <dbReference type="ARBA" id="ARBA00004141"/>
    </source>
</evidence>